<dbReference type="InterPro" id="IPR036875">
    <property type="entry name" value="Znf_CCHC_sf"/>
</dbReference>
<reference evidence="3" key="2">
    <citation type="journal article" date="2014" name="Nat. Commun.">
        <title>The cavefish genome reveals candidate genes for eye loss.</title>
        <authorList>
            <person name="McGaugh S.E."/>
            <person name="Gross J.B."/>
            <person name="Aken B."/>
            <person name="Blin M."/>
            <person name="Borowsky R."/>
            <person name="Chalopin D."/>
            <person name="Hinaux H."/>
            <person name="Jeffery W.R."/>
            <person name="Keene A."/>
            <person name="Ma L."/>
            <person name="Minx P."/>
            <person name="Murphy D."/>
            <person name="O'Quin K.E."/>
            <person name="Retaux S."/>
            <person name="Rohner N."/>
            <person name="Searle S.M."/>
            <person name="Stahl B.A."/>
            <person name="Tabin C."/>
            <person name="Volff J.N."/>
            <person name="Yoshizawa M."/>
            <person name="Warren W.C."/>
        </authorList>
    </citation>
    <scope>NUCLEOTIDE SEQUENCE [LARGE SCALE GENOMIC DNA]</scope>
    <source>
        <strain evidence="3">female</strain>
    </source>
</reference>
<dbReference type="SUPFAM" id="SSF57756">
    <property type="entry name" value="Retrovirus zinc finger-like domains"/>
    <property type="match status" value="1"/>
</dbReference>
<accession>A0A3B1IHD1</accession>
<feature type="domain" description="CCHC-type" evidence="1">
    <location>
        <begin position="87"/>
        <end position="103"/>
    </location>
</feature>
<evidence type="ECO:0000259" key="1">
    <source>
        <dbReference type="SMART" id="SM00343"/>
    </source>
</evidence>
<dbReference type="InterPro" id="IPR001878">
    <property type="entry name" value="Znf_CCHC"/>
</dbReference>
<dbReference type="SMART" id="SM00343">
    <property type="entry name" value="ZnF_C2HC"/>
    <property type="match status" value="3"/>
</dbReference>
<dbReference type="GO" id="GO:0008270">
    <property type="term" value="F:zinc ion binding"/>
    <property type="evidence" value="ECO:0007669"/>
    <property type="project" value="InterPro"/>
</dbReference>
<proteinExistence type="predicted"/>
<reference evidence="2" key="3">
    <citation type="submission" date="2025-08" db="UniProtKB">
        <authorList>
            <consortium name="Ensembl"/>
        </authorList>
    </citation>
    <scope>IDENTIFICATION</scope>
</reference>
<dbReference type="GO" id="GO:0003723">
    <property type="term" value="F:RNA binding"/>
    <property type="evidence" value="ECO:0007669"/>
    <property type="project" value="InterPro"/>
</dbReference>
<evidence type="ECO:0000313" key="2">
    <source>
        <dbReference type="Ensembl" id="ENSAMXP00000028960.1"/>
    </source>
</evidence>
<evidence type="ECO:0000313" key="3">
    <source>
        <dbReference type="Proteomes" id="UP000018467"/>
    </source>
</evidence>
<dbReference type="GO" id="GO:0002218">
    <property type="term" value="P:activation of innate immune response"/>
    <property type="evidence" value="ECO:0007669"/>
    <property type="project" value="InterPro"/>
</dbReference>
<dbReference type="GeneTree" id="ENSGT00980000198840"/>
<feature type="domain" description="CCHC-type" evidence="1">
    <location>
        <begin position="68"/>
        <end position="84"/>
    </location>
</feature>
<dbReference type="Ensembl" id="ENSAMXT00000057968.1">
    <property type="protein sequence ID" value="ENSAMXP00000028960.1"/>
    <property type="gene ID" value="ENSAMXG00000037701.1"/>
</dbReference>
<reference evidence="3" key="1">
    <citation type="submission" date="2013-03" db="EMBL/GenBank/DDBJ databases">
        <authorList>
            <person name="Jeffery W."/>
            <person name="Warren W."/>
            <person name="Wilson R.K."/>
        </authorList>
    </citation>
    <scope>NUCLEOTIDE SEQUENCE</scope>
    <source>
        <strain evidence="3">female</strain>
    </source>
</reference>
<dbReference type="InParanoid" id="A0A3B1IHD1"/>
<protein>
    <recommendedName>
        <fullName evidence="1">CCHC-type domain-containing protein</fullName>
    </recommendedName>
</protein>
<feature type="domain" description="CCHC-type" evidence="1">
    <location>
        <begin position="50"/>
        <end position="66"/>
    </location>
</feature>
<dbReference type="Gene3D" id="4.10.60.10">
    <property type="entry name" value="Zinc finger, CCHC-type"/>
    <property type="match status" value="1"/>
</dbReference>
<name>A0A3B1IHD1_ASTMX</name>
<dbReference type="InterPro" id="IPR042509">
    <property type="entry name" value="ZCCHC3"/>
</dbReference>
<reference evidence="2" key="4">
    <citation type="submission" date="2025-09" db="UniProtKB">
        <authorList>
            <consortium name="Ensembl"/>
        </authorList>
    </citation>
    <scope>IDENTIFICATION</scope>
</reference>
<dbReference type="Proteomes" id="UP000018467">
    <property type="component" value="Unassembled WGS sequence"/>
</dbReference>
<dbReference type="PANTHER" id="PTHR22639">
    <property type="entry name" value="GAG-RELATED PROTEIN"/>
    <property type="match status" value="1"/>
</dbReference>
<organism evidence="2 3">
    <name type="scientific">Astyanax mexicanus</name>
    <name type="common">Blind cave fish</name>
    <name type="synonym">Astyanax fasciatus mexicanus</name>
    <dbReference type="NCBI Taxonomy" id="7994"/>
    <lineage>
        <taxon>Eukaryota</taxon>
        <taxon>Metazoa</taxon>
        <taxon>Chordata</taxon>
        <taxon>Craniata</taxon>
        <taxon>Vertebrata</taxon>
        <taxon>Euteleostomi</taxon>
        <taxon>Actinopterygii</taxon>
        <taxon>Neopterygii</taxon>
        <taxon>Teleostei</taxon>
        <taxon>Ostariophysi</taxon>
        <taxon>Characiformes</taxon>
        <taxon>Characoidei</taxon>
        <taxon>Acestrorhamphidae</taxon>
        <taxon>Acestrorhamphinae</taxon>
        <taxon>Astyanax</taxon>
    </lineage>
</organism>
<sequence>MVTIKTYRKKKSVLISFEHGTEHGSLRYPPANFTLDGSKGYLFFRGQPAFCRGCLKYGHQAEGCEEMECKNCLGKGHLARNCQNPRRCRSCGGEGHLAHSSPSRTGWGREATVSINA</sequence>
<dbReference type="PANTHER" id="PTHR22639:SF3">
    <property type="entry name" value="ZINC FINGER CCHC DOMAIN-CONTAINING PROTEIN 3"/>
    <property type="match status" value="1"/>
</dbReference>
<keyword evidence="3" id="KW-1185">Reference proteome</keyword>
<dbReference type="AlphaFoldDB" id="A0A3B1IHD1"/>
<dbReference type="GO" id="GO:0003690">
    <property type="term" value="F:double-stranded DNA binding"/>
    <property type="evidence" value="ECO:0007669"/>
    <property type="project" value="InterPro"/>
</dbReference>